<sequence length="311" mass="36104">MELKTMEDITIAQIVLDKIKKENENHQLPTNTDLYYHFRSTLNLSEKKISKILGFLKDSNCIFVLNLKKQNPSFSVPGLDAYVISDAFLIDVLFSKYQKNLELQYNAMYRKSLGYQQILAKVLDEIATIQNQSVLELFSFCIVLEDIKKLMKAHPERYEEFTRLSALKSLIREAETPLSFNPERNHSTVEPVSISTIFEPEIQEEDVANPESKPKLKSKWELMAELYSVPFLLRIHFRKKEYAIIYQLLISSKIKTPDDLKMVAINCSNLLSKNSLDSKLRLELNNLRNLAMKKLLDEVKSPIFDDLEMVM</sequence>
<protein>
    <submittedName>
        <fullName evidence="1">Uncharacterized protein</fullName>
    </submittedName>
</protein>
<proteinExistence type="predicted"/>
<evidence type="ECO:0000313" key="1">
    <source>
        <dbReference type="EMBL" id="RHX92982.1"/>
    </source>
</evidence>
<gene>
    <name evidence="1" type="ORF">DLM75_07460</name>
</gene>
<reference evidence="2" key="1">
    <citation type="submission" date="2018-05" db="EMBL/GenBank/DDBJ databases">
        <title>Leptospira yasudae sp. nov. and Leptospira stimsonii sp. nov., two pathogenic species of the genus Leptospira isolated from environmental sources.</title>
        <authorList>
            <person name="Casanovas-Massana A."/>
            <person name="Hamond C."/>
            <person name="Santos L.A."/>
            <person name="Hacker K.P."/>
            <person name="Balassiano I."/>
            <person name="Medeiros M.A."/>
            <person name="Reis M.G."/>
            <person name="Ko A.I."/>
            <person name="Wunder E.A."/>
        </authorList>
    </citation>
    <scope>NUCLEOTIDE SEQUENCE [LARGE SCALE GENOMIC DNA]</scope>
    <source>
        <strain evidence="2">Yale</strain>
    </source>
</reference>
<name>A0A396ZBJ4_9LEPT</name>
<organism evidence="1 2">
    <name type="scientific">Leptospira stimsonii</name>
    <dbReference type="NCBI Taxonomy" id="2202203"/>
    <lineage>
        <taxon>Bacteria</taxon>
        <taxon>Pseudomonadati</taxon>
        <taxon>Spirochaetota</taxon>
        <taxon>Spirochaetia</taxon>
        <taxon>Leptospirales</taxon>
        <taxon>Leptospiraceae</taxon>
        <taxon>Leptospira</taxon>
    </lineage>
</organism>
<dbReference type="Proteomes" id="UP000265798">
    <property type="component" value="Unassembled WGS sequence"/>
</dbReference>
<dbReference type="EMBL" id="QHCT01000001">
    <property type="protein sequence ID" value="RHX92982.1"/>
    <property type="molecule type" value="Genomic_DNA"/>
</dbReference>
<dbReference type="AlphaFoldDB" id="A0A396ZBJ4"/>
<comment type="caution">
    <text evidence="1">The sequence shown here is derived from an EMBL/GenBank/DDBJ whole genome shotgun (WGS) entry which is preliminary data.</text>
</comment>
<evidence type="ECO:0000313" key="2">
    <source>
        <dbReference type="Proteomes" id="UP000265798"/>
    </source>
</evidence>
<accession>A0A396ZBJ4</accession>